<evidence type="ECO:0000313" key="3">
    <source>
        <dbReference type="Proteomes" id="UP000721844"/>
    </source>
</evidence>
<feature type="compositionally biased region" description="Basic and acidic residues" evidence="1">
    <location>
        <begin position="154"/>
        <end position="165"/>
    </location>
</feature>
<gene>
    <name evidence="2" type="ORF">ACELLULO517_07735</name>
</gene>
<comment type="caution">
    <text evidence="2">The sequence shown here is derived from an EMBL/GenBank/DDBJ whole genome shotgun (WGS) entry which is preliminary data.</text>
</comment>
<dbReference type="Proteomes" id="UP000721844">
    <property type="component" value="Unassembled WGS sequence"/>
</dbReference>
<feature type="compositionally biased region" description="Basic and acidic residues" evidence="1">
    <location>
        <begin position="31"/>
        <end position="43"/>
    </location>
</feature>
<dbReference type="RefSeq" id="WP_227306728.1">
    <property type="nucleotide sequence ID" value="NZ_JAESVA010000002.1"/>
</dbReference>
<feature type="region of interest" description="Disordered" evidence="1">
    <location>
        <begin position="120"/>
        <end position="165"/>
    </location>
</feature>
<feature type="region of interest" description="Disordered" evidence="1">
    <location>
        <begin position="1"/>
        <end position="43"/>
    </location>
</feature>
<keyword evidence="3" id="KW-1185">Reference proteome</keyword>
<dbReference type="AlphaFoldDB" id="A0A963Z179"/>
<dbReference type="EMBL" id="JAESVA010000002">
    <property type="protein sequence ID" value="MCB8880122.1"/>
    <property type="molecule type" value="Genomic_DNA"/>
</dbReference>
<proteinExistence type="predicted"/>
<evidence type="ECO:0000256" key="1">
    <source>
        <dbReference type="SAM" id="MobiDB-lite"/>
    </source>
</evidence>
<evidence type="ECO:0000313" key="2">
    <source>
        <dbReference type="EMBL" id="MCB8880122.1"/>
    </source>
</evidence>
<reference evidence="2 3" key="1">
    <citation type="journal article" date="2021" name="Microorganisms">
        <title>Acidisoma silvae sp. nov. and Acidisomacellulosilytica sp. nov., Two Acidophilic Bacteria Isolated from Decaying Wood, Hydrolyzing Cellulose and Producing Poly-3-hydroxybutyrate.</title>
        <authorList>
            <person name="Mieszkin S."/>
            <person name="Pouder E."/>
            <person name="Uroz S."/>
            <person name="Simon-Colin C."/>
            <person name="Alain K."/>
        </authorList>
    </citation>
    <scope>NUCLEOTIDE SEQUENCE [LARGE SCALE GENOMIC DNA]</scope>
    <source>
        <strain evidence="2 3">HW T5.17</strain>
    </source>
</reference>
<sequence>MAVSPRSEMRQDDARENLREEPARLTRRRGLHTDKYHVPDDLKQPDMSYEWKTATVTGMEQMEHQVELAANHWKPVLASEMPGMMPADYKGHVNRGGQVLMCRPEYLTQEAHEEILDTSLQRVKNQEQRLGMSNRDEAPRTAPKVSRAYSPVTRSDKASVRVIPE</sequence>
<protein>
    <submittedName>
        <fullName evidence="2">Uncharacterized protein</fullName>
    </submittedName>
</protein>
<organism evidence="2 3">
    <name type="scientific">Acidisoma cellulosilyticum</name>
    <dbReference type="NCBI Taxonomy" id="2802395"/>
    <lineage>
        <taxon>Bacteria</taxon>
        <taxon>Pseudomonadati</taxon>
        <taxon>Pseudomonadota</taxon>
        <taxon>Alphaproteobacteria</taxon>
        <taxon>Acetobacterales</taxon>
        <taxon>Acidocellaceae</taxon>
        <taxon>Acidisoma</taxon>
    </lineage>
</organism>
<name>A0A963Z179_9PROT</name>
<accession>A0A963Z179</accession>
<feature type="compositionally biased region" description="Basic and acidic residues" evidence="1">
    <location>
        <begin position="7"/>
        <end position="24"/>
    </location>
</feature>